<evidence type="ECO:0000259" key="1">
    <source>
        <dbReference type="Pfam" id="PF23309"/>
    </source>
</evidence>
<dbReference type="CTD" id="75576541"/>
<evidence type="ECO:0000313" key="2">
    <source>
        <dbReference type="EMBL" id="KAH9595482.1"/>
    </source>
</evidence>
<proteinExistence type="predicted"/>
<reference evidence="2" key="1">
    <citation type="journal article" date="2012" name="Nat. Genet.">
        <title>Whole-genome sequence of Schistosoma haematobium.</title>
        <authorList>
            <person name="Young N.D."/>
            <person name="Jex A.R."/>
            <person name="Li B."/>
            <person name="Liu S."/>
            <person name="Yang L."/>
            <person name="Xiong Z."/>
            <person name="Li Y."/>
            <person name="Cantacessi C."/>
            <person name="Hall R.S."/>
            <person name="Xu X."/>
            <person name="Chen F."/>
            <person name="Wu X."/>
            <person name="Zerlotini A."/>
            <person name="Oliveira G."/>
            <person name="Hofmann A."/>
            <person name="Zhang G."/>
            <person name="Fang X."/>
            <person name="Kang Y."/>
            <person name="Campbell B.E."/>
            <person name="Loukas A."/>
            <person name="Ranganathan S."/>
            <person name="Rollinson D."/>
            <person name="Rinaldi G."/>
            <person name="Brindley P.J."/>
            <person name="Yang H."/>
            <person name="Wang J."/>
            <person name="Wang J."/>
            <person name="Gasser R.B."/>
        </authorList>
    </citation>
    <scope>NUCLEOTIDE SEQUENCE</scope>
</reference>
<keyword evidence="3" id="KW-1185">Reference proteome</keyword>
<dbReference type="GeneID" id="75576541"/>
<reference evidence="2" key="2">
    <citation type="journal article" date="2019" name="Gigascience">
        <title>High-quality Schistosoma haematobium genome achieved by single-molecule and long-range sequencing.</title>
        <authorList>
            <person name="Stroehlein A.J."/>
            <person name="Korhonen P.K."/>
            <person name="Chong T.M."/>
            <person name="Lim Y.L."/>
            <person name="Chan K.G."/>
            <person name="Webster B."/>
            <person name="Rollinson D."/>
            <person name="Brindley P.J."/>
            <person name="Gasser R.B."/>
            <person name="Young N.D."/>
        </authorList>
    </citation>
    <scope>NUCLEOTIDE SEQUENCE</scope>
</reference>
<comment type="caution">
    <text evidence="2">The sequence shown here is derived from an EMBL/GenBank/DDBJ whole genome shotgun (WGS) entry which is preliminary data.</text>
</comment>
<sequence length="137" mass="15637">MDPSKIELLLEQQLKLMQTLTAIKVTPPLQPSRSSSTTAPSVDGIANSLAEFCYDPDVNNTFEMWFRHYEGLFKFDFANQDDAWKVRVLLRKLGATELDKYCNLILPLNPRDRSFADTVQTLSQHFGDNSLLFNTGY</sequence>
<dbReference type="EMBL" id="AMPZ03000001">
    <property type="protein sequence ID" value="KAH9595482.1"/>
    <property type="molecule type" value="Genomic_DNA"/>
</dbReference>
<dbReference type="AlphaFoldDB" id="A0A922LX19"/>
<reference evidence="2" key="4">
    <citation type="journal article" date="2022" name="PLoS Pathog.">
        <title>Chromosome-level genome of Schistosoma haematobium underpins genome-wide explorations of molecular variation.</title>
        <authorList>
            <person name="Stroehlein A.J."/>
            <person name="Korhonen P.K."/>
            <person name="Lee V.V."/>
            <person name="Ralph S.A."/>
            <person name="Mentink-Kane M."/>
            <person name="You H."/>
            <person name="McManus D.P."/>
            <person name="Tchuente L.T."/>
            <person name="Stothard J.R."/>
            <person name="Kaur P."/>
            <person name="Dudchenko O."/>
            <person name="Aiden E.L."/>
            <person name="Yang B."/>
            <person name="Yang H."/>
            <person name="Emery A.M."/>
            <person name="Webster B.L."/>
            <person name="Brindley P.J."/>
            <person name="Rollinson D."/>
            <person name="Chang B.C.H."/>
            <person name="Gasser R.B."/>
            <person name="Young N.D."/>
        </authorList>
    </citation>
    <scope>NUCLEOTIDE SEQUENCE</scope>
</reference>
<dbReference type="InterPro" id="IPR055510">
    <property type="entry name" value="DUF7083"/>
</dbReference>
<dbReference type="RefSeq" id="XP_051074393.1">
    <property type="nucleotide sequence ID" value="XM_051208450.1"/>
</dbReference>
<dbReference type="KEGG" id="shx:MS3_00000837"/>
<evidence type="ECO:0000313" key="3">
    <source>
        <dbReference type="Proteomes" id="UP000471633"/>
    </source>
</evidence>
<dbReference type="Proteomes" id="UP000471633">
    <property type="component" value="Unassembled WGS sequence"/>
</dbReference>
<gene>
    <name evidence="2" type="ORF">MS3_00000837</name>
</gene>
<reference evidence="2" key="3">
    <citation type="submission" date="2021-06" db="EMBL/GenBank/DDBJ databases">
        <title>Chromosome-level genome assembly for S. haematobium.</title>
        <authorList>
            <person name="Stroehlein A.J."/>
        </authorList>
    </citation>
    <scope>NUCLEOTIDE SEQUENCE</scope>
</reference>
<accession>A0A922LX19</accession>
<protein>
    <recommendedName>
        <fullName evidence="1">DUF7083 domain-containing protein</fullName>
    </recommendedName>
</protein>
<organism evidence="2 3">
    <name type="scientific">Schistosoma haematobium</name>
    <name type="common">Blood fluke</name>
    <dbReference type="NCBI Taxonomy" id="6185"/>
    <lineage>
        <taxon>Eukaryota</taxon>
        <taxon>Metazoa</taxon>
        <taxon>Spiralia</taxon>
        <taxon>Lophotrochozoa</taxon>
        <taxon>Platyhelminthes</taxon>
        <taxon>Trematoda</taxon>
        <taxon>Digenea</taxon>
        <taxon>Strigeidida</taxon>
        <taxon>Schistosomatoidea</taxon>
        <taxon>Schistosomatidae</taxon>
        <taxon>Schistosoma</taxon>
    </lineage>
</organism>
<feature type="domain" description="DUF7083" evidence="1">
    <location>
        <begin position="43"/>
        <end position="128"/>
    </location>
</feature>
<dbReference type="Pfam" id="PF23309">
    <property type="entry name" value="DUF7083"/>
    <property type="match status" value="1"/>
</dbReference>
<name>A0A922LX19_SCHHA</name>